<dbReference type="EC" id="2.7.13.3" evidence="4"/>
<protein>
    <recommendedName>
        <fullName evidence="5">Oxygen sensor histidine kinase NreB</fullName>
        <ecNumber evidence="4">2.7.13.3</ecNumber>
    </recommendedName>
    <alternativeName>
        <fullName evidence="18">Nitrogen regulation protein B</fullName>
    </alternativeName>
</protein>
<feature type="region of interest" description="Disordered" evidence="19">
    <location>
        <begin position="346"/>
        <end position="365"/>
    </location>
</feature>
<comment type="function">
    <text evidence="17">Member of the two-component regulatory system NreB/NreC involved in the control of dissimilatory nitrate/nitrite reduction in response to oxygen. NreB functions as a direct oxygen sensor histidine kinase which is autophosphorylated, in the absence of oxygen, probably at the conserved histidine residue, and transfers its phosphate group probably to a conserved aspartate residue of NreC. NreB/NreC activates the expression of the nitrate (narGHJI) and nitrite (nir) reductase operons, as well as the putative nitrate transporter gene narT.</text>
</comment>
<keyword evidence="9" id="KW-0808">Transferase</keyword>
<keyword evidence="10" id="KW-0479">Metal-binding</keyword>
<dbReference type="Proteomes" id="UP001199469">
    <property type="component" value="Unassembled WGS sequence"/>
</dbReference>
<comment type="cofactor">
    <cofactor evidence="2">
        <name>[4Fe-4S] cluster</name>
        <dbReference type="ChEBI" id="CHEBI:49883"/>
    </cofactor>
</comment>
<dbReference type="SMART" id="SM00387">
    <property type="entry name" value="HATPase_c"/>
    <property type="match status" value="1"/>
</dbReference>
<evidence type="ECO:0000256" key="3">
    <source>
        <dbReference type="ARBA" id="ARBA00004496"/>
    </source>
</evidence>
<evidence type="ECO:0000256" key="12">
    <source>
        <dbReference type="ARBA" id="ARBA00022777"/>
    </source>
</evidence>
<comment type="caution">
    <text evidence="21">The sequence shown here is derived from an EMBL/GenBank/DDBJ whole genome shotgun (WGS) entry which is preliminary data.</text>
</comment>
<evidence type="ECO:0000256" key="7">
    <source>
        <dbReference type="ARBA" id="ARBA00022490"/>
    </source>
</evidence>
<dbReference type="SMART" id="SM00065">
    <property type="entry name" value="GAF"/>
    <property type="match status" value="1"/>
</dbReference>
<evidence type="ECO:0000256" key="18">
    <source>
        <dbReference type="ARBA" id="ARBA00030800"/>
    </source>
</evidence>
<evidence type="ECO:0000256" key="11">
    <source>
        <dbReference type="ARBA" id="ARBA00022741"/>
    </source>
</evidence>
<feature type="domain" description="Histidine kinase" evidence="20">
    <location>
        <begin position="306"/>
        <end position="404"/>
    </location>
</feature>
<dbReference type="InterPro" id="IPR004358">
    <property type="entry name" value="Sig_transdc_His_kin-like_C"/>
</dbReference>
<evidence type="ECO:0000256" key="13">
    <source>
        <dbReference type="ARBA" id="ARBA00022840"/>
    </source>
</evidence>
<sequence>MTGPRGLGLDDPERENAVLLDIIEATASGPDVETRAAAVARVITEATATDVCFVHVLDDSERALTLLGATPPFDTQVGAVHLPLGEGVSGWVASHREPVVIVEDKESDPRYLPIPALRGQDYTSMVSVPMISEPSGLAGVLNVHTLARRPFDDRDVRLLLAIGRLLAGTLHQARMHRRLAARERAHERFAEQTVAAQEAERRRLARDIHDGISQRLVSLWFHLDAALTHLDRGDPGPARADLEVAGGLVDTTLEEARAAIGALRPPVLDDLGLAGALAALARGVPGVDTSLDLAERRLPDHLEIALYRIAQEALQNVLKHAGARRVTLRLAIGTADVRLAIGDDGVGFSPADLRPPDGTAPPDDTGGFGLASVRERAELIGGTVRLTSRPGEGTTLAVTAPLPRHQDDNQPNGEVSARNT</sequence>
<organism evidence="21 22">
    <name type="scientific">Actinomycetospora endophytica</name>
    <dbReference type="NCBI Taxonomy" id="2291215"/>
    <lineage>
        <taxon>Bacteria</taxon>
        <taxon>Bacillati</taxon>
        <taxon>Actinomycetota</taxon>
        <taxon>Actinomycetes</taxon>
        <taxon>Pseudonocardiales</taxon>
        <taxon>Pseudonocardiaceae</taxon>
        <taxon>Actinomycetospora</taxon>
    </lineage>
</organism>
<keyword evidence="16" id="KW-0411">Iron-sulfur</keyword>
<dbReference type="GO" id="GO:0016301">
    <property type="term" value="F:kinase activity"/>
    <property type="evidence" value="ECO:0007669"/>
    <property type="project" value="UniProtKB-KW"/>
</dbReference>
<gene>
    <name evidence="21" type="ORF">LQ327_12450</name>
</gene>
<evidence type="ECO:0000256" key="10">
    <source>
        <dbReference type="ARBA" id="ARBA00022723"/>
    </source>
</evidence>
<dbReference type="PRINTS" id="PR00344">
    <property type="entry name" value="BCTRLSENSOR"/>
</dbReference>
<dbReference type="InterPro" id="IPR036890">
    <property type="entry name" value="HATPase_C_sf"/>
</dbReference>
<evidence type="ECO:0000256" key="2">
    <source>
        <dbReference type="ARBA" id="ARBA00001966"/>
    </source>
</evidence>
<dbReference type="RefSeq" id="WP_230733909.1">
    <property type="nucleotide sequence ID" value="NZ_JAJNDB010000002.1"/>
</dbReference>
<comment type="catalytic activity">
    <reaction evidence="1">
        <text>ATP + protein L-histidine = ADP + protein N-phospho-L-histidine.</text>
        <dbReference type="EC" id="2.7.13.3"/>
    </reaction>
</comment>
<dbReference type="InterPro" id="IPR011712">
    <property type="entry name" value="Sig_transdc_His_kin_sub3_dim/P"/>
</dbReference>
<dbReference type="Gene3D" id="3.30.450.40">
    <property type="match status" value="1"/>
</dbReference>
<dbReference type="InterPro" id="IPR003594">
    <property type="entry name" value="HATPase_dom"/>
</dbReference>
<evidence type="ECO:0000256" key="17">
    <source>
        <dbReference type="ARBA" id="ARBA00024827"/>
    </source>
</evidence>
<keyword evidence="11" id="KW-0547">Nucleotide-binding</keyword>
<accession>A0ABS8P7E8</accession>
<dbReference type="PANTHER" id="PTHR24421">
    <property type="entry name" value="NITRATE/NITRITE SENSOR PROTEIN NARX-RELATED"/>
    <property type="match status" value="1"/>
</dbReference>
<keyword evidence="15" id="KW-0902">Two-component regulatory system</keyword>
<dbReference type="CDD" id="cd16917">
    <property type="entry name" value="HATPase_UhpB-NarQ-NarX-like"/>
    <property type="match status" value="1"/>
</dbReference>
<dbReference type="Pfam" id="PF07730">
    <property type="entry name" value="HisKA_3"/>
    <property type="match status" value="1"/>
</dbReference>
<evidence type="ECO:0000256" key="15">
    <source>
        <dbReference type="ARBA" id="ARBA00023012"/>
    </source>
</evidence>
<keyword evidence="14" id="KW-0408">Iron</keyword>
<dbReference type="InterPro" id="IPR050482">
    <property type="entry name" value="Sensor_HK_TwoCompSys"/>
</dbReference>
<comment type="subcellular location">
    <subcellularLocation>
        <location evidence="3">Cytoplasm</location>
    </subcellularLocation>
</comment>
<dbReference type="Gene3D" id="3.30.565.10">
    <property type="entry name" value="Histidine kinase-like ATPase, C-terminal domain"/>
    <property type="match status" value="1"/>
</dbReference>
<evidence type="ECO:0000313" key="21">
    <source>
        <dbReference type="EMBL" id="MCD2194185.1"/>
    </source>
</evidence>
<feature type="compositionally biased region" description="Polar residues" evidence="19">
    <location>
        <begin position="409"/>
        <end position="420"/>
    </location>
</feature>
<dbReference type="Gene3D" id="1.20.5.1930">
    <property type="match status" value="1"/>
</dbReference>
<keyword evidence="6" id="KW-0004">4Fe-4S</keyword>
<dbReference type="InterPro" id="IPR029016">
    <property type="entry name" value="GAF-like_dom_sf"/>
</dbReference>
<keyword evidence="8" id="KW-0597">Phosphoprotein</keyword>
<evidence type="ECO:0000256" key="16">
    <source>
        <dbReference type="ARBA" id="ARBA00023014"/>
    </source>
</evidence>
<dbReference type="SUPFAM" id="SSF55781">
    <property type="entry name" value="GAF domain-like"/>
    <property type="match status" value="1"/>
</dbReference>
<dbReference type="PANTHER" id="PTHR24421:SF10">
    <property type="entry name" value="NITRATE_NITRITE SENSOR PROTEIN NARQ"/>
    <property type="match status" value="1"/>
</dbReference>
<dbReference type="PROSITE" id="PS50109">
    <property type="entry name" value="HIS_KIN"/>
    <property type="match status" value="1"/>
</dbReference>
<feature type="compositionally biased region" description="Low complexity" evidence="19">
    <location>
        <begin position="356"/>
        <end position="365"/>
    </location>
</feature>
<dbReference type="InterPro" id="IPR003018">
    <property type="entry name" value="GAF"/>
</dbReference>
<evidence type="ECO:0000256" key="19">
    <source>
        <dbReference type="SAM" id="MobiDB-lite"/>
    </source>
</evidence>
<evidence type="ECO:0000256" key="14">
    <source>
        <dbReference type="ARBA" id="ARBA00023004"/>
    </source>
</evidence>
<keyword evidence="13" id="KW-0067">ATP-binding</keyword>
<feature type="region of interest" description="Disordered" evidence="19">
    <location>
        <begin position="386"/>
        <end position="420"/>
    </location>
</feature>
<name>A0ABS8P7E8_9PSEU</name>
<keyword evidence="12 21" id="KW-0418">Kinase</keyword>
<evidence type="ECO:0000256" key="1">
    <source>
        <dbReference type="ARBA" id="ARBA00000085"/>
    </source>
</evidence>
<reference evidence="21 22" key="1">
    <citation type="submission" date="2021-11" db="EMBL/GenBank/DDBJ databases">
        <title>Draft genome sequence of Actinomycetospora sp. SF1 isolated from the rhizosphere soil.</title>
        <authorList>
            <person name="Duangmal K."/>
            <person name="Chantavorakit T."/>
        </authorList>
    </citation>
    <scope>NUCLEOTIDE SEQUENCE [LARGE SCALE GENOMIC DNA]</scope>
    <source>
        <strain evidence="21 22">TBRC 5722</strain>
    </source>
</reference>
<keyword evidence="7" id="KW-0963">Cytoplasm</keyword>
<evidence type="ECO:0000256" key="6">
    <source>
        <dbReference type="ARBA" id="ARBA00022485"/>
    </source>
</evidence>
<evidence type="ECO:0000256" key="4">
    <source>
        <dbReference type="ARBA" id="ARBA00012438"/>
    </source>
</evidence>
<dbReference type="Pfam" id="PF02518">
    <property type="entry name" value="HATPase_c"/>
    <property type="match status" value="1"/>
</dbReference>
<proteinExistence type="predicted"/>
<dbReference type="SUPFAM" id="SSF55874">
    <property type="entry name" value="ATPase domain of HSP90 chaperone/DNA topoisomerase II/histidine kinase"/>
    <property type="match status" value="1"/>
</dbReference>
<evidence type="ECO:0000256" key="5">
    <source>
        <dbReference type="ARBA" id="ARBA00017322"/>
    </source>
</evidence>
<keyword evidence="22" id="KW-1185">Reference proteome</keyword>
<dbReference type="Pfam" id="PF13185">
    <property type="entry name" value="GAF_2"/>
    <property type="match status" value="1"/>
</dbReference>
<evidence type="ECO:0000256" key="8">
    <source>
        <dbReference type="ARBA" id="ARBA00022553"/>
    </source>
</evidence>
<dbReference type="InterPro" id="IPR005467">
    <property type="entry name" value="His_kinase_dom"/>
</dbReference>
<evidence type="ECO:0000259" key="20">
    <source>
        <dbReference type="PROSITE" id="PS50109"/>
    </source>
</evidence>
<evidence type="ECO:0000256" key="9">
    <source>
        <dbReference type="ARBA" id="ARBA00022679"/>
    </source>
</evidence>
<evidence type="ECO:0000313" key="22">
    <source>
        <dbReference type="Proteomes" id="UP001199469"/>
    </source>
</evidence>
<dbReference type="EMBL" id="JAJNDB010000002">
    <property type="protein sequence ID" value="MCD2194185.1"/>
    <property type="molecule type" value="Genomic_DNA"/>
</dbReference>